<dbReference type="STRING" id="1051891.A0A0C3Q3B1"/>
<evidence type="ECO:0000259" key="6">
    <source>
        <dbReference type="Pfam" id="PF04116"/>
    </source>
</evidence>
<keyword evidence="3 5" id="KW-1133">Transmembrane helix</keyword>
<evidence type="ECO:0000256" key="4">
    <source>
        <dbReference type="ARBA" id="ARBA00023136"/>
    </source>
</evidence>
<dbReference type="GO" id="GO:0008610">
    <property type="term" value="P:lipid biosynthetic process"/>
    <property type="evidence" value="ECO:0007669"/>
    <property type="project" value="InterPro"/>
</dbReference>
<name>A0A0C3Q3B1_9AGAM</name>
<evidence type="ECO:0000256" key="1">
    <source>
        <dbReference type="ARBA" id="ARBA00004370"/>
    </source>
</evidence>
<gene>
    <name evidence="7" type="ORF">M407DRAFT_15617</name>
</gene>
<dbReference type="HOGENOM" id="CLU_047036_5_0_1"/>
<evidence type="ECO:0000256" key="3">
    <source>
        <dbReference type="ARBA" id="ARBA00022989"/>
    </source>
</evidence>
<dbReference type="GO" id="GO:0016491">
    <property type="term" value="F:oxidoreductase activity"/>
    <property type="evidence" value="ECO:0007669"/>
    <property type="project" value="InterPro"/>
</dbReference>
<dbReference type="Pfam" id="PF04116">
    <property type="entry name" value="FA_hydroxylase"/>
    <property type="match status" value="1"/>
</dbReference>
<reference evidence="8" key="2">
    <citation type="submission" date="2015-01" db="EMBL/GenBank/DDBJ databases">
        <title>Evolutionary Origins and Diversification of the Mycorrhizal Mutualists.</title>
        <authorList>
            <consortium name="DOE Joint Genome Institute"/>
            <consortium name="Mycorrhizal Genomics Consortium"/>
            <person name="Kohler A."/>
            <person name="Kuo A."/>
            <person name="Nagy L.G."/>
            <person name="Floudas D."/>
            <person name="Copeland A."/>
            <person name="Barry K.W."/>
            <person name="Cichocki N."/>
            <person name="Veneault-Fourrey C."/>
            <person name="LaButti K."/>
            <person name="Lindquist E.A."/>
            <person name="Lipzen A."/>
            <person name="Lundell T."/>
            <person name="Morin E."/>
            <person name="Murat C."/>
            <person name="Riley R."/>
            <person name="Ohm R."/>
            <person name="Sun H."/>
            <person name="Tunlid A."/>
            <person name="Henrissat B."/>
            <person name="Grigoriev I.V."/>
            <person name="Hibbett D.S."/>
            <person name="Martin F."/>
        </authorList>
    </citation>
    <scope>NUCLEOTIDE SEQUENCE [LARGE SCALE GENOMIC DNA]</scope>
    <source>
        <strain evidence="8">MUT 4182</strain>
    </source>
</reference>
<feature type="transmembrane region" description="Helical" evidence="5">
    <location>
        <begin position="41"/>
        <end position="61"/>
    </location>
</feature>
<evidence type="ECO:0000256" key="2">
    <source>
        <dbReference type="ARBA" id="ARBA00022692"/>
    </source>
</evidence>
<evidence type="ECO:0000313" key="7">
    <source>
        <dbReference type="EMBL" id="KIO23155.1"/>
    </source>
</evidence>
<keyword evidence="2 5" id="KW-0812">Transmembrane</keyword>
<organism evidence="7 8">
    <name type="scientific">Tulasnella calospora MUT 4182</name>
    <dbReference type="NCBI Taxonomy" id="1051891"/>
    <lineage>
        <taxon>Eukaryota</taxon>
        <taxon>Fungi</taxon>
        <taxon>Dikarya</taxon>
        <taxon>Basidiomycota</taxon>
        <taxon>Agaricomycotina</taxon>
        <taxon>Agaricomycetes</taxon>
        <taxon>Cantharellales</taxon>
        <taxon>Tulasnellaceae</taxon>
        <taxon>Tulasnella</taxon>
    </lineage>
</organism>
<dbReference type="GO" id="GO:0016020">
    <property type="term" value="C:membrane"/>
    <property type="evidence" value="ECO:0007669"/>
    <property type="project" value="UniProtKB-SubCell"/>
</dbReference>
<comment type="subcellular location">
    <subcellularLocation>
        <location evidence="1">Membrane</location>
    </subcellularLocation>
</comment>
<dbReference type="OrthoDB" id="1658724at2759"/>
<accession>A0A0C3Q3B1</accession>
<proteinExistence type="predicted"/>
<dbReference type="GO" id="GO:0005506">
    <property type="term" value="F:iron ion binding"/>
    <property type="evidence" value="ECO:0007669"/>
    <property type="project" value="InterPro"/>
</dbReference>
<evidence type="ECO:0000256" key="5">
    <source>
        <dbReference type="SAM" id="Phobius"/>
    </source>
</evidence>
<evidence type="ECO:0000313" key="8">
    <source>
        <dbReference type="Proteomes" id="UP000054248"/>
    </source>
</evidence>
<keyword evidence="4 5" id="KW-0472">Membrane</keyword>
<dbReference type="InterPro" id="IPR050307">
    <property type="entry name" value="Sterol_Desaturase_Related"/>
</dbReference>
<reference evidence="7 8" key="1">
    <citation type="submission" date="2014-04" db="EMBL/GenBank/DDBJ databases">
        <authorList>
            <consortium name="DOE Joint Genome Institute"/>
            <person name="Kuo A."/>
            <person name="Girlanda M."/>
            <person name="Perotto S."/>
            <person name="Kohler A."/>
            <person name="Nagy L.G."/>
            <person name="Floudas D."/>
            <person name="Copeland A."/>
            <person name="Barry K.W."/>
            <person name="Cichocki N."/>
            <person name="Veneault-Fourrey C."/>
            <person name="LaButti K."/>
            <person name="Lindquist E.A."/>
            <person name="Lipzen A."/>
            <person name="Lundell T."/>
            <person name="Morin E."/>
            <person name="Murat C."/>
            <person name="Sun H."/>
            <person name="Tunlid A."/>
            <person name="Henrissat B."/>
            <person name="Grigoriev I.V."/>
            <person name="Hibbett D.S."/>
            <person name="Martin F."/>
            <person name="Nordberg H.P."/>
            <person name="Cantor M.N."/>
            <person name="Hua S.X."/>
        </authorList>
    </citation>
    <scope>NUCLEOTIDE SEQUENCE [LARGE SCALE GENOMIC DNA]</scope>
    <source>
        <strain evidence="7 8">MUT 4182</strain>
    </source>
</reference>
<dbReference type="InterPro" id="IPR006694">
    <property type="entry name" value="Fatty_acid_hydroxylase"/>
</dbReference>
<protein>
    <recommendedName>
        <fullName evidence="6">Fatty acid hydroxylase domain-containing protein</fullName>
    </recommendedName>
</protein>
<dbReference type="Proteomes" id="UP000054248">
    <property type="component" value="Unassembled WGS sequence"/>
</dbReference>
<keyword evidence="8" id="KW-1185">Reference proteome</keyword>
<sequence>MYNATTLSSFATSLFYEDENPAHLYDTIDFSSLSWLEKQWAAWYIFVGNPVLATGLMSFILHELVYFGRCVPWMIIDSMPYFRQWKLQPNKIPTAAQQWECTKLVLLTHFTVELPQIFLFHPLAVAFGMQTFQVPFPDLKTMALQVALFFIIEDAWHYVAHQALHYGPLYRRIHKLHHKYSAPFGLAAEYAHPLEILILGMGTVGGPLLYCYLTGSLHIVTMYTWIVLRLWQAVDAHSGYDFPWSLHNIFPLWSGAEHHDFHHMAFTNNYSTSFRYLDFIFGTDNKYRAYRKRIAEEKAKARAAVKHELSKAESDAIEAKLMAEAETEEREWSSSTYAHLTL</sequence>
<dbReference type="AlphaFoldDB" id="A0A0C3Q3B1"/>
<dbReference type="EMBL" id="KN823092">
    <property type="protein sequence ID" value="KIO23155.1"/>
    <property type="molecule type" value="Genomic_DNA"/>
</dbReference>
<feature type="domain" description="Fatty acid hydroxylase" evidence="6">
    <location>
        <begin position="146"/>
        <end position="283"/>
    </location>
</feature>
<dbReference type="PANTHER" id="PTHR11863">
    <property type="entry name" value="STEROL DESATURASE"/>
    <property type="match status" value="1"/>
</dbReference>